<name>A0A8J8NIM3_HALGN</name>
<protein>
    <submittedName>
        <fullName evidence="2">Uncharacterized protein</fullName>
    </submittedName>
</protein>
<dbReference type="EMBL" id="RRYP01016090">
    <property type="protein sequence ID" value="TNV75221.1"/>
    <property type="molecule type" value="Genomic_DNA"/>
</dbReference>
<evidence type="ECO:0000313" key="3">
    <source>
        <dbReference type="Proteomes" id="UP000785679"/>
    </source>
</evidence>
<gene>
    <name evidence="2" type="ORF">FGO68_gene17031</name>
</gene>
<dbReference type="AlphaFoldDB" id="A0A8J8NIM3"/>
<sequence length="151" mass="17667">MACFSGSAYKEDVNIGYMNFYPIEIKLTNNPRVSLLDSIGRYLGDQLEQEKMFKDRKREEEEAQRRKLEEEVVHPKIKEAGGELEERKRYLRGIEGEVERMGMEIEAVMDLIVAYSLDNEKLEAQMSEIERARGLVMIEKKIKEETSERSK</sequence>
<comment type="caution">
    <text evidence="2">The sequence shown here is derived from an EMBL/GenBank/DDBJ whole genome shotgun (WGS) entry which is preliminary data.</text>
</comment>
<proteinExistence type="predicted"/>
<evidence type="ECO:0000256" key="1">
    <source>
        <dbReference type="SAM" id="Coils"/>
    </source>
</evidence>
<feature type="coiled-coil region" evidence="1">
    <location>
        <begin position="44"/>
        <end position="71"/>
    </location>
</feature>
<accession>A0A8J8NIM3</accession>
<keyword evidence="1" id="KW-0175">Coiled coil</keyword>
<reference evidence="2" key="1">
    <citation type="submission" date="2019-06" db="EMBL/GenBank/DDBJ databases">
        <authorList>
            <person name="Zheng W."/>
        </authorList>
    </citation>
    <scope>NUCLEOTIDE SEQUENCE</scope>
    <source>
        <strain evidence="2">QDHG01</strain>
    </source>
</reference>
<organism evidence="2 3">
    <name type="scientific">Halteria grandinella</name>
    <dbReference type="NCBI Taxonomy" id="5974"/>
    <lineage>
        <taxon>Eukaryota</taxon>
        <taxon>Sar</taxon>
        <taxon>Alveolata</taxon>
        <taxon>Ciliophora</taxon>
        <taxon>Intramacronucleata</taxon>
        <taxon>Spirotrichea</taxon>
        <taxon>Stichotrichia</taxon>
        <taxon>Sporadotrichida</taxon>
        <taxon>Halteriidae</taxon>
        <taxon>Halteria</taxon>
    </lineage>
</organism>
<keyword evidence="3" id="KW-1185">Reference proteome</keyword>
<evidence type="ECO:0000313" key="2">
    <source>
        <dbReference type="EMBL" id="TNV75221.1"/>
    </source>
</evidence>
<dbReference type="Proteomes" id="UP000785679">
    <property type="component" value="Unassembled WGS sequence"/>
</dbReference>